<dbReference type="EMBL" id="ML213504">
    <property type="protein sequence ID" value="TFK55648.1"/>
    <property type="molecule type" value="Genomic_DNA"/>
</dbReference>
<dbReference type="STRING" id="5364.A0A5C3NHU2"/>
<feature type="compositionally biased region" description="Pro residues" evidence="1">
    <location>
        <begin position="92"/>
        <end position="101"/>
    </location>
</feature>
<keyword evidence="3" id="KW-1185">Reference proteome</keyword>
<dbReference type="OrthoDB" id="3267360at2759"/>
<dbReference type="AlphaFoldDB" id="A0A5C3NHU2"/>
<gene>
    <name evidence="2" type="ORF">OE88DRAFT_1652059</name>
</gene>
<evidence type="ECO:0000313" key="3">
    <source>
        <dbReference type="Proteomes" id="UP000305948"/>
    </source>
</evidence>
<evidence type="ECO:0000256" key="1">
    <source>
        <dbReference type="SAM" id="MobiDB-lite"/>
    </source>
</evidence>
<accession>A0A5C3NHU2</accession>
<sequence>MRPAVLTAGWLCIALVKHRAFLKARGRHYSNEAQAMKVRCFSICDCFWPIDLSMFQLAAKLMAEEDDDEEAGETDSKADTPSEDVSMEDAAPPVPPIPHLS</sequence>
<feature type="region of interest" description="Disordered" evidence="1">
    <location>
        <begin position="63"/>
        <end position="101"/>
    </location>
</feature>
<organism evidence="2 3">
    <name type="scientific">Heliocybe sulcata</name>
    <dbReference type="NCBI Taxonomy" id="5364"/>
    <lineage>
        <taxon>Eukaryota</taxon>
        <taxon>Fungi</taxon>
        <taxon>Dikarya</taxon>
        <taxon>Basidiomycota</taxon>
        <taxon>Agaricomycotina</taxon>
        <taxon>Agaricomycetes</taxon>
        <taxon>Gloeophyllales</taxon>
        <taxon>Gloeophyllaceae</taxon>
        <taxon>Heliocybe</taxon>
    </lineage>
</organism>
<dbReference type="Proteomes" id="UP000305948">
    <property type="component" value="Unassembled WGS sequence"/>
</dbReference>
<proteinExistence type="predicted"/>
<reference evidence="2 3" key="1">
    <citation type="journal article" date="2019" name="Nat. Ecol. Evol.">
        <title>Megaphylogeny resolves global patterns of mushroom evolution.</title>
        <authorList>
            <person name="Varga T."/>
            <person name="Krizsan K."/>
            <person name="Foldi C."/>
            <person name="Dima B."/>
            <person name="Sanchez-Garcia M."/>
            <person name="Sanchez-Ramirez S."/>
            <person name="Szollosi G.J."/>
            <person name="Szarkandi J.G."/>
            <person name="Papp V."/>
            <person name="Albert L."/>
            <person name="Andreopoulos W."/>
            <person name="Angelini C."/>
            <person name="Antonin V."/>
            <person name="Barry K.W."/>
            <person name="Bougher N.L."/>
            <person name="Buchanan P."/>
            <person name="Buyck B."/>
            <person name="Bense V."/>
            <person name="Catcheside P."/>
            <person name="Chovatia M."/>
            <person name="Cooper J."/>
            <person name="Damon W."/>
            <person name="Desjardin D."/>
            <person name="Finy P."/>
            <person name="Geml J."/>
            <person name="Haridas S."/>
            <person name="Hughes K."/>
            <person name="Justo A."/>
            <person name="Karasinski D."/>
            <person name="Kautmanova I."/>
            <person name="Kiss B."/>
            <person name="Kocsube S."/>
            <person name="Kotiranta H."/>
            <person name="LaButti K.M."/>
            <person name="Lechner B.E."/>
            <person name="Liimatainen K."/>
            <person name="Lipzen A."/>
            <person name="Lukacs Z."/>
            <person name="Mihaltcheva S."/>
            <person name="Morgado L.N."/>
            <person name="Niskanen T."/>
            <person name="Noordeloos M.E."/>
            <person name="Ohm R.A."/>
            <person name="Ortiz-Santana B."/>
            <person name="Ovrebo C."/>
            <person name="Racz N."/>
            <person name="Riley R."/>
            <person name="Savchenko A."/>
            <person name="Shiryaev A."/>
            <person name="Soop K."/>
            <person name="Spirin V."/>
            <person name="Szebenyi C."/>
            <person name="Tomsovsky M."/>
            <person name="Tulloss R.E."/>
            <person name="Uehling J."/>
            <person name="Grigoriev I.V."/>
            <person name="Vagvolgyi C."/>
            <person name="Papp T."/>
            <person name="Martin F.M."/>
            <person name="Miettinen O."/>
            <person name="Hibbett D.S."/>
            <person name="Nagy L.G."/>
        </authorList>
    </citation>
    <scope>NUCLEOTIDE SEQUENCE [LARGE SCALE GENOMIC DNA]</scope>
    <source>
        <strain evidence="2 3">OMC1185</strain>
    </source>
</reference>
<feature type="compositionally biased region" description="Acidic residues" evidence="1">
    <location>
        <begin position="64"/>
        <end position="73"/>
    </location>
</feature>
<protein>
    <submittedName>
        <fullName evidence="2">Uncharacterized protein</fullName>
    </submittedName>
</protein>
<name>A0A5C3NHU2_9AGAM</name>
<evidence type="ECO:0000313" key="2">
    <source>
        <dbReference type="EMBL" id="TFK55648.1"/>
    </source>
</evidence>